<dbReference type="GO" id="GO:0035513">
    <property type="term" value="P:oxidative RNA demethylation"/>
    <property type="evidence" value="ECO:0007669"/>
    <property type="project" value="TreeGrafter"/>
</dbReference>
<proteinExistence type="inferred from homology"/>
<keyword evidence="3" id="KW-0479">Metal-binding</keyword>
<dbReference type="EMBL" id="BQKI01000076">
    <property type="protein sequence ID" value="GJN22884.1"/>
    <property type="molecule type" value="Genomic_DNA"/>
</dbReference>
<comment type="caution">
    <text evidence="8">The sequence shown here is derived from an EMBL/GenBank/DDBJ whole genome shotgun (WGS) entry which is preliminary data.</text>
</comment>
<dbReference type="InterPro" id="IPR037151">
    <property type="entry name" value="AlkB-like_sf"/>
</dbReference>
<dbReference type="GO" id="GO:0035516">
    <property type="term" value="F:broad specificity oxidative DNA demethylase activity"/>
    <property type="evidence" value="ECO:0007669"/>
    <property type="project" value="TreeGrafter"/>
</dbReference>
<evidence type="ECO:0000256" key="2">
    <source>
        <dbReference type="ARBA" id="ARBA00007879"/>
    </source>
</evidence>
<sequence length="148" mass="16223">MASGGGRTPANFATRQKARAPQGSVKIVKLCQQLGLGEGGFYRPGYRDGAKLSLRMMCLGMNWDPDSCSYGHKRPFDNAQPPNIPEELRKFVQDAIQVSHEFLEQSMGVANAVEKLPSMSPDICLVNFYGTSGKLGLHQVHELLSPMI</sequence>
<organism evidence="8 9">
    <name type="scientific">Eleusine coracana subsp. coracana</name>
    <dbReference type="NCBI Taxonomy" id="191504"/>
    <lineage>
        <taxon>Eukaryota</taxon>
        <taxon>Viridiplantae</taxon>
        <taxon>Streptophyta</taxon>
        <taxon>Embryophyta</taxon>
        <taxon>Tracheophyta</taxon>
        <taxon>Spermatophyta</taxon>
        <taxon>Magnoliopsida</taxon>
        <taxon>Liliopsida</taxon>
        <taxon>Poales</taxon>
        <taxon>Poaceae</taxon>
        <taxon>PACMAD clade</taxon>
        <taxon>Chloridoideae</taxon>
        <taxon>Cynodonteae</taxon>
        <taxon>Eleusininae</taxon>
        <taxon>Eleusine</taxon>
    </lineage>
</organism>
<dbReference type="Gene3D" id="2.60.120.590">
    <property type="entry name" value="Alpha-ketoglutarate-dependent dioxygenase AlkB-like"/>
    <property type="match status" value="1"/>
</dbReference>
<dbReference type="Proteomes" id="UP001054889">
    <property type="component" value="Unassembled WGS sequence"/>
</dbReference>
<accession>A0AAV5EI48</accession>
<evidence type="ECO:0000256" key="1">
    <source>
        <dbReference type="ARBA" id="ARBA00001954"/>
    </source>
</evidence>
<dbReference type="GO" id="GO:0005737">
    <property type="term" value="C:cytoplasm"/>
    <property type="evidence" value="ECO:0007669"/>
    <property type="project" value="TreeGrafter"/>
</dbReference>
<dbReference type="InterPro" id="IPR027450">
    <property type="entry name" value="AlkB-like"/>
</dbReference>
<keyword evidence="6" id="KW-0408">Iron</keyword>
<dbReference type="SUPFAM" id="SSF51197">
    <property type="entry name" value="Clavaminate synthase-like"/>
    <property type="match status" value="1"/>
</dbReference>
<keyword evidence="5" id="KW-0560">Oxidoreductase</keyword>
<dbReference type="InterPro" id="IPR004574">
    <property type="entry name" value="Alkb"/>
</dbReference>
<evidence type="ECO:0000313" key="8">
    <source>
        <dbReference type="EMBL" id="GJN22884.1"/>
    </source>
</evidence>
<dbReference type="GO" id="GO:0008198">
    <property type="term" value="F:ferrous iron binding"/>
    <property type="evidence" value="ECO:0007669"/>
    <property type="project" value="TreeGrafter"/>
</dbReference>
<evidence type="ECO:0000259" key="7">
    <source>
        <dbReference type="Pfam" id="PF13532"/>
    </source>
</evidence>
<evidence type="ECO:0000256" key="4">
    <source>
        <dbReference type="ARBA" id="ARBA00022964"/>
    </source>
</evidence>
<comment type="similarity">
    <text evidence="2">Belongs to the alkB family.</text>
</comment>
<evidence type="ECO:0000313" key="9">
    <source>
        <dbReference type="Proteomes" id="UP001054889"/>
    </source>
</evidence>
<dbReference type="PANTHER" id="PTHR16557:SF2">
    <property type="entry name" value="NUCLEIC ACID DIOXYGENASE ALKBH1"/>
    <property type="match status" value="1"/>
</dbReference>
<feature type="domain" description="Alpha-ketoglutarate-dependent dioxygenase AlkB-like" evidence="7">
    <location>
        <begin position="28"/>
        <end position="139"/>
    </location>
</feature>
<dbReference type="GO" id="GO:0035515">
    <property type="term" value="F:oxidative RNA demethylase activity"/>
    <property type="evidence" value="ECO:0007669"/>
    <property type="project" value="TreeGrafter"/>
</dbReference>
<gene>
    <name evidence="8" type="primary">gb10489</name>
    <name evidence="8" type="ORF">PR202_gb10489</name>
</gene>
<protein>
    <recommendedName>
        <fullName evidence="7">Alpha-ketoglutarate-dependent dioxygenase AlkB-like domain-containing protein</fullName>
    </recommendedName>
</protein>
<evidence type="ECO:0000256" key="6">
    <source>
        <dbReference type="ARBA" id="ARBA00023004"/>
    </source>
</evidence>
<reference evidence="8" key="1">
    <citation type="journal article" date="2018" name="DNA Res.">
        <title>Multiple hybrid de novo genome assembly of finger millet, an orphan allotetraploid crop.</title>
        <authorList>
            <person name="Hatakeyama M."/>
            <person name="Aluri S."/>
            <person name="Balachadran M.T."/>
            <person name="Sivarajan S.R."/>
            <person name="Patrignani A."/>
            <person name="Gruter S."/>
            <person name="Poveda L."/>
            <person name="Shimizu-Inatsugi R."/>
            <person name="Baeten J."/>
            <person name="Francoijs K.J."/>
            <person name="Nataraja K.N."/>
            <person name="Reddy Y.A.N."/>
            <person name="Phadnis S."/>
            <person name="Ravikumar R.L."/>
            <person name="Schlapbach R."/>
            <person name="Sreeman S.M."/>
            <person name="Shimizu K.K."/>
        </authorList>
    </citation>
    <scope>NUCLEOTIDE SEQUENCE</scope>
</reference>
<keyword evidence="9" id="KW-1185">Reference proteome</keyword>
<evidence type="ECO:0000256" key="3">
    <source>
        <dbReference type="ARBA" id="ARBA00022723"/>
    </source>
</evidence>
<evidence type="ECO:0000256" key="5">
    <source>
        <dbReference type="ARBA" id="ARBA00023002"/>
    </source>
</evidence>
<name>A0AAV5EI48_ELECO</name>
<comment type="cofactor">
    <cofactor evidence="1">
        <name>Fe(2+)</name>
        <dbReference type="ChEBI" id="CHEBI:29033"/>
    </cofactor>
</comment>
<dbReference type="AlphaFoldDB" id="A0AAV5EI48"/>
<dbReference type="PANTHER" id="PTHR16557">
    <property type="entry name" value="ALKYLATED DNA REPAIR PROTEIN ALKB-RELATED"/>
    <property type="match status" value="1"/>
</dbReference>
<dbReference type="Pfam" id="PF13532">
    <property type="entry name" value="2OG-FeII_Oxy_2"/>
    <property type="match status" value="1"/>
</dbReference>
<keyword evidence="4" id="KW-0223">Dioxygenase</keyword>
<reference evidence="8" key="2">
    <citation type="submission" date="2021-12" db="EMBL/GenBank/DDBJ databases">
        <title>Resequencing data analysis of finger millet.</title>
        <authorList>
            <person name="Hatakeyama M."/>
            <person name="Aluri S."/>
            <person name="Balachadran M.T."/>
            <person name="Sivarajan S.R."/>
            <person name="Poveda L."/>
            <person name="Shimizu-Inatsugi R."/>
            <person name="Schlapbach R."/>
            <person name="Sreeman S.M."/>
            <person name="Shimizu K.K."/>
        </authorList>
    </citation>
    <scope>NUCLEOTIDE SEQUENCE</scope>
</reference>